<keyword evidence="3" id="KW-1185">Reference proteome</keyword>
<organism evidence="2 3">
    <name type="scientific">Acidisoma cellulosilyticum</name>
    <dbReference type="NCBI Taxonomy" id="2802395"/>
    <lineage>
        <taxon>Bacteria</taxon>
        <taxon>Pseudomonadati</taxon>
        <taxon>Pseudomonadota</taxon>
        <taxon>Alphaproteobacteria</taxon>
        <taxon>Acetobacterales</taxon>
        <taxon>Acidocellaceae</taxon>
        <taxon>Acidisoma</taxon>
    </lineage>
</organism>
<accession>A0A964E6U6</accession>
<dbReference type="Proteomes" id="UP000721844">
    <property type="component" value="Unassembled WGS sequence"/>
</dbReference>
<dbReference type="InterPro" id="IPR000600">
    <property type="entry name" value="ROK"/>
</dbReference>
<dbReference type="SUPFAM" id="SSF53067">
    <property type="entry name" value="Actin-like ATPase domain"/>
    <property type="match status" value="1"/>
</dbReference>
<gene>
    <name evidence="2" type="ORF">ACELLULO517_26535</name>
</gene>
<dbReference type="PANTHER" id="PTHR18964:SF149">
    <property type="entry name" value="BIFUNCTIONAL UDP-N-ACETYLGLUCOSAMINE 2-EPIMERASE_N-ACETYLMANNOSAMINE KINASE"/>
    <property type="match status" value="1"/>
</dbReference>
<comment type="similarity">
    <text evidence="1">Belongs to the ROK (NagC/XylR) family.</text>
</comment>
<evidence type="ECO:0000256" key="1">
    <source>
        <dbReference type="ARBA" id="ARBA00006479"/>
    </source>
</evidence>
<dbReference type="PANTHER" id="PTHR18964">
    <property type="entry name" value="ROK (REPRESSOR, ORF, KINASE) FAMILY"/>
    <property type="match status" value="1"/>
</dbReference>
<dbReference type="AlphaFoldDB" id="A0A964E6U6"/>
<comment type="caution">
    <text evidence="2">The sequence shown here is derived from an EMBL/GenBank/DDBJ whole genome shotgun (WGS) entry which is preliminary data.</text>
</comment>
<evidence type="ECO:0000313" key="3">
    <source>
        <dbReference type="Proteomes" id="UP000721844"/>
    </source>
</evidence>
<protein>
    <submittedName>
        <fullName evidence="2">ROK family protein</fullName>
    </submittedName>
</protein>
<proteinExistence type="inferred from homology"/>
<dbReference type="RefSeq" id="WP_227310575.1">
    <property type="nucleotide sequence ID" value="NZ_JAESVA010000017.1"/>
</dbReference>
<dbReference type="Gene3D" id="3.30.420.40">
    <property type="match status" value="2"/>
</dbReference>
<dbReference type="EMBL" id="JAESVA010000017">
    <property type="protein sequence ID" value="MCB8883832.1"/>
    <property type="molecule type" value="Genomic_DNA"/>
</dbReference>
<sequence>MGIDLGNTQVSLIAESLDGSVIAEINEDIPGREAFDMSAVTKSASRIAEKSLRQLSKLHGPMRAIAIGVPVIVSDNHPQLSSNAWLADLRKTFSFGGVSPLIENNVNCATVAEMRRGAAQGRRSFAYLQVGVKIGLSVVHNGALYRGANGAAGEVARIPYPWTPTGQSVRGALDERLGSAALLERVTKEWTKSGGPRPDSVRALFAAAESGNAAARGMVEAYGLEIGRLAAAIIGVMDPGLIVMGGGVGQKASAPNVSIYKSASLESSVSLGAFKRWASF</sequence>
<evidence type="ECO:0000313" key="2">
    <source>
        <dbReference type="EMBL" id="MCB8883832.1"/>
    </source>
</evidence>
<dbReference type="InterPro" id="IPR043129">
    <property type="entry name" value="ATPase_NBD"/>
</dbReference>
<name>A0A964E6U6_9PROT</name>
<reference evidence="2 3" key="1">
    <citation type="journal article" date="2021" name="Microorganisms">
        <title>Acidisoma silvae sp. nov. and Acidisomacellulosilytica sp. nov., Two Acidophilic Bacteria Isolated from Decaying Wood, Hydrolyzing Cellulose and Producing Poly-3-hydroxybutyrate.</title>
        <authorList>
            <person name="Mieszkin S."/>
            <person name="Pouder E."/>
            <person name="Uroz S."/>
            <person name="Simon-Colin C."/>
            <person name="Alain K."/>
        </authorList>
    </citation>
    <scope>NUCLEOTIDE SEQUENCE [LARGE SCALE GENOMIC DNA]</scope>
    <source>
        <strain evidence="2 3">HW T5.17</strain>
    </source>
</reference>
<dbReference type="Pfam" id="PF00480">
    <property type="entry name" value="ROK"/>
    <property type="match status" value="1"/>
</dbReference>